<dbReference type="EMBL" id="MBFT01000010">
    <property type="protein sequence ID" value="PVV00008.1"/>
    <property type="molecule type" value="Genomic_DNA"/>
</dbReference>
<dbReference type="PIRSF" id="PIRSF006515">
    <property type="entry name" value="KRR1"/>
    <property type="match status" value="1"/>
</dbReference>
<sequence>MNKKREREDTENIPEEKGNESESSKIEEEDEDEQTSIENWKVPEFEKGDMKESLLEESSFATLFPKYREKYLREVWPHVTKILDKKGIACVLDLVEGSMTVKTTRKTWDPYAIIKSRDLIKLLARSVPYEQAIKILDDDKACDIIKILSFVRNREKFVKRRSRLIGPNGNTLKAIELLTGCYVMVQGSTVSAIGTHKGLKELRKIVIDCMNNVHPIYNIKELMIKNELRKDPKLKGESWDRFLPNFKKRNVKSKKPQKIGKKSKDRSLFPPPAAPSKIDLQLESGEYFLKPDEKHAKDQERKRASQLESQIKKDQEREKDFVPPKEPTKT</sequence>
<dbReference type="CDD" id="cd22393">
    <property type="entry name" value="KH-I_KRR1_rpt1"/>
    <property type="match status" value="1"/>
</dbReference>
<evidence type="ECO:0000256" key="4">
    <source>
        <dbReference type="ARBA" id="ARBA00022517"/>
    </source>
</evidence>
<dbReference type="SMART" id="SM00322">
    <property type="entry name" value="KH"/>
    <property type="match status" value="1"/>
</dbReference>
<keyword evidence="7 11" id="KW-0539">Nucleus</keyword>
<comment type="subunit">
    <text evidence="10">Component of the ribosomal small subunit (SSU) processome composed of at least 40 protein subunits and snoRNA U3. Interacts with snoRNA U3. Interacts with MPP10, KRI1 and with ribosomal proteins RPS1A, RPS4A, RPS4B, RPS8A, RPS8B, RPS11A, RPS11B, RPS13, RPS24, RPS25, RPL4A, RPL7B, RPL8, RPL23, RPL25 and RPL28.</text>
</comment>
<dbReference type="SUPFAM" id="SSF54791">
    <property type="entry name" value="Eukaryotic type KH-domain (KH-domain type I)"/>
    <property type="match status" value="1"/>
</dbReference>
<evidence type="ECO:0000313" key="14">
    <source>
        <dbReference type="EMBL" id="PVV00008.1"/>
    </source>
</evidence>
<dbReference type="Proteomes" id="UP000245699">
    <property type="component" value="Unassembled WGS sequence"/>
</dbReference>
<evidence type="ECO:0000256" key="2">
    <source>
        <dbReference type="ARBA" id="ARBA00009344"/>
    </source>
</evidence>
<comment type="function">
    <text evidence="9">Required for 40S ribosome biogenesis. Involved in nucleolar processing of pre-18S ribosomal RNA and ribosome assembly. Essential for vegetative growth.</text>
</comment>
<dbReference type="InterPro" id="IPR004087">
    <property type="entry name" value="KH_dom"/>
</dbReference>
<dbReference type="InterPro" id="IPR048548">
    <property type="entry name" value="KRR1-like_KH2"/>
</dbReference>
<dbReference type="Pfam" id="PF21800">
    <property type="entry name" value="KH_KRR1_2nd"/>
    <property type="match status" value="1"/>
</dbReference>
<feature type="domain" description="K Homology" evidence="13">
    <location>
        <begin position="139"/>
        <end position="211"/>
    </location>
</feature>
<dbReference type="GO" id="GO:0003723">
    <property type="term" value="F:RNA binding"/>
    <property type="evidence" value="ECO:0007669"/>
    <property type="project" value="UniProtKB-KW"/>
</dbReference>
<organism evidence="14 15">
    <name type="scientific">Furculomyces boomerangus</name>
    <dbReference type="NCBI Taxonomy" id="61424"/>
    <lineage>
        <taxon>Eukaryota</taxon>
        <taxon>Fungi</taxon>
        <taxon>Fungi incertae sedis</taxon>
        <taxon>Zoopagomycota</taxon>
        <taxon>Kickxellomycotina</taxon>
        <taxon>Harpellomycetes</taxon>
        <taxon>Harpellales</taxon>
        <taxon>Harpellaceae</taxon>
        <taxon>Furculomyces</taxon>
    </lineage>
</organism>
<keyword evidence="8 11" id="KW-0687">Ribonucleoprotein</keyword>
<keyword evidence="15" id="KW-1185">Reference proteome</keyword>
<reference evidence="14 15" key="1">
    <citation type="journal article" date="2018" name="MBio">
        <title>Comparative Genomics Reveals the Core Gene Toolbox for the Fungus-Insect Symbiosis.</title>
        <authorList>
            <person name="Wang Y."/>
            <person name="Stata M."/>
            <person name="Wang W."/>
            <person name="Stajich J.E."/>
            <person name="White M.M."/>
            <person name="Moncalvo J.M."/>
        </authorList>
    </citation>
    <scope>NUCLEOTIDE SEQUENCE [LARGE SCALE GENOMIC DNA]</scope>
    <source>
        <strain evidence="14 15">AUS-77-4</strain>
    </source>
</reference>
<proteinExistence type="inferred from homology"/>
<dbReference type="Gene3D" id="3.30.1370.10">
    <property type="entry name" value="K Homology domain, type 1"/>
    <property type="match status" value="2"/>
</dbReference>
<keyword evidence="5 11" id="KW-0698">rRNA processing</keyword>
<feature type="region of interest" description="Disordered" evidence="12">
    <location>
        <begin position="250"/>
        <end position="330"/>
    </location>
</feature>
<evidence type="ECO:0000313" key="15">
    <source>
        <dbReference type="Proteomes" id="UP000245699"/>
    </source>
</evidence>
<dbReference type="FunFam" id="3.30.1370.10:FF:000014">
    <property type="entry name" value="KRR1 small subunit processome component"/>
    <property type="match status" value="1"/>
</dbReference>
<gene>
    <name evidence="14" type="ORF">BB559_000192</name>
</gene>
<evidence type="ECO:0000256" key="7">
    <source>
        <dbReference type="ARBA" id="ARBA00023242"/>
    </source>
</evidence>
<feature type="compositionally biased region" description="Basic and acidic residues" evidence="12">
    <location>
        <begin position="1"/>
        <end position="26"/>
    </location>
</feature>
<dbReference type="InterPro" id="IPR024166">
    <property type="entry name" value="rRNA_assembly_KRR1"/>
</dbReference>
<evidence type="ECO:0000256" key="3">
    <source>
        <dbReference type="ARBA" id="ARBA00017405"/>
    </source>
</evidence>
<feature type="region of interest" description="Disordered" evidence="12">
    <location>
        <begin position="1"/>
        <end position="42"/>
    </location>
</feature>
<dbReference type="FunFam" id="3.30.1370.10:FF:000011">
    <property type="entry name" value="KRR1 small subunit processome component"/>
    <property type="match status" value="1"/>
</dbReference>
<evidence type="ECO:0000256" key="12">
    <source>
        <dbReference type="SAM" id="MobiDB-lite"/>
    </source>
</evidence>
<evidence type="ECO:0000256" key="9">
    <source>
        <dbReference type="ARBA" id="ARBA00024668"/>
    </source>
</evidence>
<accession>A0A2T9Z5Y7</accession>
<comment type="subcellular location">
    <subcellularLocation>
        <location evidence="1 11">Nucleus</location>
        <location evidence="1 11">Nucleolus</location>
    </subcellularLocation>
</comment>
<comment type="caution">
    <text evidence="14">The sequence shown here is derived from an EMBL/GenBank/DDBJ whole genome shotgun (WGS) entry which is preliminary data.</text>
</comment>
<comment type="similarity">
    <text evidence="2 11">Belongs to the KRR1 family.</text>
</comment>
<dbReference type="STRING" id="61424.A0A2T9Z5Y7"/>
<dbReference type="InterPro" id="IPR048549">
    <property type="entry name" value="KRR1-like_KH2_euk"/>
</dbReference>
<feature type="compositionally biased region" description="Basic residues" evidence="12">
    <location>
        <begin position="250"/>
        <end position="264"/>
    </location>
</feature>
<evidence type="ECO:0000256" key="5">
    <source>
        <dbReference type="ARBA" id="ARBA00022552"/>
    </source>
</evidence>
<dbReference type="InterPro" id="IPR036612">
    <property type="entry name" value="KH_dom_type_1_sf"/>
</dbReference>
<keyword evidence="4 11" id="KW-0690">Ribosome biogenesis</keyword>
<keyword evidence="6 11" id="KW-0694">RNA-binding</keyword>
<evidence type="ECO:0000256" key="10">
    <source>
        <dbReference type="ARBA" id="ARBA00025908"/>
    </source>
</evidence>
<evidence type="ECO:0000256" key="6">
    <source>
        <dbReference type="ARBA" id="ARBA00022884"/>
    </source>
</evidence>
<dbReference type="GO" id="GO:0032040">
    <property type="term" value="C:small-subunit processome"/>
    <property type="evidence" value="ECO:0007669"/>
    <property type="project" value="TreeGrafter"/>
</dbReference>
<name>A0A2T9Z5Y7_9FUNG</name>
<feature type="compositionally biased region" description="Basic and acidic residues" evidence="12">
    <location>
        <begin position="289"/>
        <end position="330"/>
    </location>
</feature>
<dbReference type="Pfam" id="PF17903">
    <property type="entry name" value="KH_KRR1_1st"/>
    <property type="match status" value="1"/>
</dbReference>
<protein>
    <recommendedName>
        <fullName evidence="3 11">KRR1 small subunit processome component</fullName>
    </recommendedName>
    <alternativeName>
        <fullName evidence="11">KRR-R motif-containing protein 1</fullName>
    </alternativeName>
</protein>
<dbReference type="PANTHER" id="PTHR12581">
    <property type="entry name" value="HIV-1 REV BINDING PROTEIN 2, 3"/>
    <property type="match status" value="1"/>
</dbReference>
<dbReference type="InterPro" id="IPR041174">
    <property type="entry name" value="KRR1-like_KH1"/>
</dbReference>
<dbReference type="AlphaFoldDB" id="A0A2T9Z5Y7"/>
<evidence type="ECO:0000259" key="13">
    <source>
        <dbReference type="SMART" id="SM00322"/>
    </source>
</evidence>
<dbReference type="InterPro" id="IPR048550">
    <property type="entry name" value="KRR1-like_KH1_euk"/>
</dbReference>
<dbReference type="GO" id="GO:0006364">
    <property type="term" value="P:rRNA processing"/>
    <property type="evidence" value="ECO:0007669"/>
    <property type="project" value="UniProtKB-KW"/>
</dbReference>
<evidence type="ECO:0000256" key="1">
    <source>
        <dbReference type="ARBA" id="ARBA00004604"/>
    </source>
</evidence>
<evidence type="ECO:0000256" key="11">
    <source>
        <dbReference type="PIRNR" id="PIRNR006515"/>
    </source>
</evidence>
<dbReference type="OrthoDB" id="441223at2759"/>
<dbReference type="CDD" id="cd22394">
    <property type="entry name" value="KH-I_KRR1_rpt2"/>
    <property type="match status" value="1"/>
</dbReference>
<evidence type="ECO:0000256" key="8">
    <source>
        <dbReference type="ARBA" id="ARBA00023274"/>
    </source>
</evidence>
<dbReference type="PANTHER" id="PTHR12581:SF0">
    <property type="entry name" value="KRR1 SMALL SUBUNIT PROCESSOME COMPONENT HOMOLOG"/>
    <property type="match status" value="1"/>
</dbReference>